<dbReference type="AlphaFoldDB" id="A0A1X6P1Q7"/>
<dbReference type="OrthoDB" id="5664at2759"/>
<evidence type="ECO:0000256" key="1">
    <source>
        <dbReference type="SAM" id="MobiDB-lite"/>
    </source>
</evidence>
<evidence type="ECO:0000313" key="4">
    <source>
        <dbReference type="Proteomes" id="UP000218209"/>
    </source>
</evidence>
<dbReference type="GO" id="GO:0015074">
    <property type="term" value="P:DNA integration"/>
    <property type="evidence" value="ECO:0007669"/>
    <property type="project" value="InterPro"/>
</dbReference>
<dbReference type="SUPFAM" id="SSF53098">
    <property type="entry name" value="Ribonuclease H-like"/>
    <property type="match status" value="1"/>
</dbReference>
<reference evidence="3 4" key="1">
    <citation type="submission" date="2017-03" db="EMBL/GenBank/DDBJ databases">
        <title>WGS assembly of Porphyra umbilicalis.</title>
        <authorList>
            <person name="Brawley S.H."/>
            <person name="Blouin N.A."/>
            <person name="Ficko-Blean E."/>
            <person name="Wheeler G.L."/>
            <person name="Lohr M."/>
            <person name="Goodson H.V."/>
            <person name="Jenkins J.W."/>
            <person name="Blaby-Haas C.E."/>
            <person name="Helliwell K.E."/>
            <person name="Chan C."/>
            <person name="Marriage T."/>
            <person name="Bhattacharya D."/>
            <person name="Klein A.S."/>
            <person name="Badis Y."/>
            <person name="Brodie J."/>
            <person name="Cao Y."/>
            <person name="Collen J."/>
            <person name="Dittami S.M."/>
            <person name="Gachon C.M."/>
            <person name="Green B.R."/>
            <person name="Karpowicz S."/>
            <person name="Kim J.W."/>
            <person name="Kudahl U."/>
            <person name="Lin S."/>
            <person name="Michel G."/>
            <person name="Mittag M."/>
            <person name="Olson B.J."/>
            <person name="Pangilinan J."/>
            <person name="Peng Y."/>
            <person name="Qiu H."/>
            <person name="Shu S."/>
            <person name="Singer J.T."/>
            <person name="Smith A.G."/>
            <person name="Sprecher B.N."/>
            <person name="Wagner V."/>
            <person name="Wang W."/>
            <person name="Wang Z.-Y."/>
            <person name="Yan J."/>
            <person name="Yarish C."/>
            <person name="Zoeuner-Riek S."/>
            <person name="Zhuang Y."/>
            <person name="Zou Y."/>
            <person name="Lindquist E.A."/>
            <person name="Grimwood J."/>
            <person name="Barry K."/>
            <person name="Rokhsar D.S."/>
            <person name="Schmutz J."/>
            <person name="Stiller J.W."/>
            <person name="Grossman A.R."/>
            <person name="Prochnik S.E."/>
        </authorList>
    </citation>
    <scope>NUCLEOTIDE SEQUENCE [LARGE SCALE GENOMIC DNA]</scope>
    <source>
        <strain evidence="3">4086291</strain>
    </source>
</reference>
<feature type="domain" description="Integrase catalytic" evidence="2">
    <location>
        <begin position="444"/>
        <end position="605"/>
    </location>
</feature>
<accession>A0A1X6P1Q7</accession>
<proteinExistence type="predicted"/>
<evidence type="ECO:0000313" key="3">
    <source>
        <dbReference type="EMBL" id="OSX74809.1"/>
    </source>
</evidence>
<protein>
    <recommendedName>
        <fullName evidence="2">Integrase catalytic domain-containing protein</fullName>
    </recommendedName>
</protein>
<dbReference type="InterPro" id="IPR012337">
    <property type="entry name" value="RNaseH-like_sf"/>
</dbReference>
<feature type="region of interest" description="Disordered" evidence="1">
    <location>
        <begin position="715"/>
        <end position="741"/>
    </location>
</feature>
<evidence type="ECO:0000259" key="2">
    <source>
        <dbReference type="PROSITE" id="PS50994"/>
    </source>
</evidence>
<dbReference type="InterPro" id="IPR001584">
    <property type="entry name" value="Integrase_cat-core"/>
</dbReference>
<organism evidence="3 4">
    <name type="scientific">Porphyra umbilicalis</name>
    <name type="common">Purple laver</name>
    <name type="synonym">Red alga</name>
    <dbReference type="NCBI Taxonomy" id="2786"/>
    <lineage>
        <taxon>Eukaryota</taxon>
        <taxon>Rhodophyta</taxon>
        <taxon>Bangiophyceae</taxon>
        <taxon>Bangiales</taxon>
        <taxon>Bangiaceae</taxon>
        <taxon>Porphyra</taxon>
    </lineage>
</organism>
<sequence>MALVEVFNRVSKRSRTVPEAYQGKEHRFASLRGAFIGCTCASSIATHNLSFQQLYAKLSWSLSLSRESANAVARDRIISGSGSVAVGTAGIMFQGQGQYFMRKQGVGNHAGAIRGTTTAPRFDPLTIMGCFNWDDLNHRINNCSKPNNTLRAAKRRAEYLPKSKESQVLPTVNRVLWELYTQFDAHQDPGVTAARDGSEGANDDLAGASSAGGDVGQEFFAALTGKQHILPPPSPDEVFEPAVIKLLATTSDSFGACLDNGAQRTVIGMQQAEAYIKFIGGTGTIKKVGPKTVDQLTGGKHDTVGCLDIRAPITDEFIIIMAVDVIKLNVPFLLGLDTLDRYKIYVNNVTDELVCVNEGVNLPTTCSDGHVFYSWEWNSDILFTFPELVHIHRHFFNAKPERLNAVMRRAKNEDAVPETLQRLQDVAATCDVTQRLAKEPGRFRAALPEGDVIFNLVVLIDLMFLNGRAVLHIVNKDTLFSAATYLRDGQSTTAVWDAYMSVWVNKYADYSKHIYVDAGTKLQAVEYKALPHAAGVRVYDSGVESHNSLGAGERYHAYLRNLYNGVSADRPGIPPDMALALAVFEMNQTSGPSGLSPMLLLFGVNPPVPVKPVDLPGHSERSKAMVVARLEIVKCVGTACLDAALRNMVPSGEMVDVQPGIDVLVFRKVPDKKWEGPYKVVGVSGNKVWLDKRQRLLMYSITKVKVYNLRPKFEPADPDAAPVERETPPVRTAPADSTSDTGTIVESIIAGDTLMTNVHRAVGQLRDKAYRGASAAMQTPADVRMSEVLKSDDPRATFPEMEAACQSEADGLFSRGACWRRLRTSVSPNVNVLGGRMVKVIKRVNTVDVSAKTRFIGQGNTEKAKDIVVHNLSALRQRFTKILVSTSAVLGFRIFFHNVTQAFLQIKDKLSRKVFVRPRARDARDFGVRDDEVLQVLLPLHGLPDEGDYWEFNVLDYVEIELGMEPRVSDPRLFVKDGSNAIQGLLGGCENDFLMNDDTHFQNLTENSLQRFDLKPRVWDNIEFIGVSIKTAPGPPRVLFIDQKEYIDKARKLPLSIIHEKFVSMRAAFA</sequence>
<dbReference type="PROSITE" id="PS50994">
    <property type="entry name" value="INTEGRASE"/>
    <property type="match status" value="1"/>
</dbReference>
<gene>
    <name evidence="3" type="ORF">BU14_0267s0010</name>
</gene>
<name>A0A1X6P1Q7_PORUM</name>
<dbReference type="EMBL" id="KV918930">
    <property type="protein sequence ID" value="OSX74809.1"/>
    <property type="molecule type" value="Genomic_DNA"/>
</dbReference>
<keyword evidence="4" id="KW-1185">Reference proteome</keyword>
<dbReference type="Proteomes" id="UP000218209">
    <property type="component" value="Unassembled WGS sequence"/>
</dbReference>